<dbReference type="PROSITE" id="PS51257">
    <property type="entry name" value="PROKAR_LIPOPROTEIN"/>
    <property type="match status" value="1"/>
</dbReference>
<feature type="chain" id="PRO_5024410735" description="SGNH hydrolase-type esterase domain-containing protein" evidence="2">
    <location>
        <begin position="25"/>
        <end position="238"/>
    </location>
</feature>
<gene>
    <name evidence="4" type="ORF">Amac_036730</name>
</gene>
<proteinExistence type="predicted"/>
<dbReference type="SUPFAM" id="SSF52266">
    <property type="entry name" value="SGNH hydrolase"/>
    <property type="match status" value="1"/>
</dbReference>
<evidence type="ECO:0000259" key="3">
    <source>
        <dbReference type="Pfam" id="PF13472"/>
    </source>
</evidence>
<dbReference type="InterPro" id="IPR013830">
    <property type="entry name" value="SGNH_hydro"/>
</dbReference>
<dbReference type="AlphaFoldDB" id="A0A5M3WN49"/>
<evidence type="ECO:0000256" key="1">
    <source>
        <dbReference type="SAM" id="MobiDB-lite"/>
    </source>
</evidence>
<dbReference type="Pfam" id="PF13472">
    <property type="entry name" value="Lipase_GDSL_2"/>
    <property type="match status" value="1"/>
</dbReference>
<sequence>MGMRAPLLVSWLSICGLVTGCASAVGEAGSTPSPLVPLRAPVVMFIGDSFAVGSGPVPAWKSYAAETARLLGWQLITAGGRGAGFVATGKVHRTFSQSFTRELSWRPEPDLVVLAGGHNDRNAAKDVQRAAVKLVGRVKQRWPRAKVVLVGPIWVKSPPKAAYKIRDAVAKAAWLTGVPFADPLPQKWRKGDSLPDGTHPTLAGHDRLARWLVATLRSRGVAPEEGGPRPLSGPYQGP</sequence>
<keyword evidence="5" id="KW-1185">Reference proteome</keyword>
<dbReference type="GO" id="GO:0004622">
    <property type="term" value="F:phosphatidylcholine lysophospholipase activity"/>
    <property type="evidence" value="ECO:0007669"/>
    <property type="project" value="TreeGrafter"/>
</dbReference>
<comment type="caution">
    <text evidence="4">The sequence shown here is derived from an EMBL/GenBank/DDBJ whole genome shotgun (WGS) entry which is preliminary data.</text>
</comment>
<dbReference type="InterPro" id="IPR036514">
    <property type="entry name" value="SGNH_hydro_sf"/>
</dbReference>
<dbReference type="Gene3D" id="3.40.50.1110">
    <property type="entry name" value="SGNH hydrolase"/>
    <property type="match status" value="1"/>
</dbReference>
<evidence type="ECO:0000256" key="2">
    <source>
        <dbReference type="SAM" id="SignalP"/>
    </source>
</evidence>
<dbReference type="EMBL" id="BLAE01000019">
    <property type="protein sequence ID" value="GES10076.1"/>
    <property type="molecule type" value="Genomic_DNA"/>
</dbReference>
<reference evidence="4 5" key="1">
    <citation type="submission" date="2019-10" db="EMBL/GenBank/DDBJ databases">
        <title>Whole genome shotgun sequence of Acrocarpospora macrocephala NBRC 16266.</title>
        <authorList>
            <person name="Ichikawa N."/>
            <person name="Kimura A."/>
            <person name="Kitahashi Y."/>
            <person name="Komaki H."/>
            <person name="Oguchi A."/>
        </authorList>
    </citation>
    <scope>NUCLEOTIDE SEQUENCE [LARGE SCALE GENOMIC DNA]</scope>
    <source>
        <strain evidence="4 5">NBRC 16266</strain>
    </source>
</reference>
<feature type="region of interest" description="Disordered" evidence="1">
    <location>
        <begin position="219"/>
        <end position="238"/>
    </location>
</feature>
<accession>A0A5M3WN49</accession>
<evidence type="ECO:0000313" key="5">
    <source>
        <dbReference type="Proteomes" id="UP000331127"/>
    </source>
</evidence>
<dbReference type="CDD" id="cd00229">
    <property type="entry name" value="SGNH_hydrolase"/>
    <property type="match status" value="1"/>
</dbReference>
<organism evidence="4 5">
    <name type="scientific">Acrocarpospora macrocephala</name>
    <dbReference type="NCBI Taxonomy" id="150177"/>
    <lineage>
        <taxon>Bacteria</taxon>
        <taxon>Bacillati</taxon>
        <taxon>Actinomycetota</taxon>
        <taxon>Actinomycetes</taxon>
        <taxon>Streptosporangiales</taxon>
        <taxon>Streptosporangiaceae</taxon>
        <taxon>Acrocarpospora</taxon>
    </lineage>
</organism>
<dbReference type="Proteomes" id="UP000331127">
    <property type="component" value="Unassembled WGS sequence"/>
</dbReference>
<evidence type="ECO:0000313" key="4">
    <source>
        <dbReference type="EMBL" id="GES10076.1"/>
    </source>
</evidence>
<dbReference type="InterPro" id="IPR051532">
    <property type="entry name" value="Ester_Hydrolysis_Enzymes"/>
</dbReference>
<feature type="signal peptide" evidence="2">
    <location>
        <begin position="1"/>
        <end position="24"/>
    </location>
</feature>
<protein>
    <recommendedName>
        <fullName evidence="3">SGNH hydrolase-type esterase domain-containing protein</fullName>
    </recommendedName>
</protein>
<name>A0A5M3WN49_9ACTN</name>
<dbReference type="PANTHER" id="PTHR30383">
    <property type="entry name" value="THIOESTERASE 1/PROTEASE 1/LYSOPHOSPHOLIPASE L1"/>
    <property type="match status" value="1"/>
</dbReference>
<keyword evidence="2" id="KW-0732">Signal</keyword>
<dbReference type="PANTHER" id="PTHR30383:SF5">
    <property type="entry name" value="SGNH HYDROLASE-TYPE ESTERASE DOMAIN-CONTAINING PROTEIN"/>
    <property type="match status" value="1"/>
</dbReference>
<feature type="domain" description="SGNH hydrolase-type esterase" evidence="3">
    <location>
        <begin position="45"/>
        <end position="206"/>
    </location>
</feature>